<evidence type="ECO:0000313" key="3">
    <source>
        <dbReference type="EMBL" id="KJV10490.1"/>
    </source>
</evidence>
<dbReference type="OrthoDB" id="9808276at2"/>
<comment type="caution">
    <text evidence="3">The sequence shown here is derived from an EMBL/GenBank/DDBJ whole genome shotgun (WGS) entry which is preliminary data.</text>
</comment>
<dbReference type="Proteomes" id="UP000033774">
    <property type="component" value="Unassembled WGS sequence"/>
</dbReference>
<evidence type="ECO:0000256" key="1">
    <source>
        <dbReference type="ARBA" id="ARBA00023027"/>
    </source>
</evidence>
<sequence>MTQSQDALPPLFCFGYGFSAQAAARLWLDAGGHVIGTTRDPSKLKQMRAENIEPFLFDAVPDDSLLSAGAILSSVAPTEAGDDPVLQRYAPILAQSAARWIGYLSTTGVYGEANGAWIDETAPLAPTTERGRRRVEAEAAWLKLAEASGLPVHLFRLSGIYGPGRSALETVLAGRAQRVEKPGQVFNRIHVEDIAATLWASWQKPNPGAAYNLADDEPAPPQEVIAYACTLAGIAVPPLVPFEDAQLSPMARSFYAENKRLKNQKIKAELGVSLRYPTYREGLSAEWQTRAER</sequence>
<evidence type="ECO:0000259" key="2">
    <source>
        <dbReference type="Pfam" id="PF01370"/>
    </source>
</evidence>
<evidence type="ECO:0000313" key="4">
    <source>
        <dbReference type="Proteomes" id="UP000033774"/>
    </source>
</evidence>
<dbReference type="CDD" id="cd05266">
    <property type="entry name" value="SDR_a4"/>
    <property type="match status" value="1"/>
</dbReference>
<organism evidence="3 4">
    <name type="scientific">Elstera litoralis</name>
    <dbReference type="NCBI Taxonomy" id="552518"/>
    <lineage>
        <taxon>Bacteria</taxon>
        <taxon>Pseudomonadati</taxon>
        <taxon>Pseudomonadota</taxon>
        <taxon>Alphaproteobacteria</taxon>
        <taxon>Rhodospirillales</taxon>
        <taxon>Rhodospirillaceae</taxon>
        <taxon>Elstera</taxon>
    </lineage>
</organism>
<name>A0A0F3IUR8_9PROT</name>
<protein>
    <recommendedName>
        <fullName evidence="2">NAD-dependent epimerase/dehydratase domain-containing protein</fullName>
    </recommendedName>
</protein>
<dbReference type="InterPro" id="IPR036291">
    <property type="entry name" value="NAD(P)-bd_dom_sf"/>
</dbReference>
<dbReference type="InterPro" id="IPR001509">
    <property type="entry name" value="Epimerase_deHydtase"/>
</dbReference>
<dbReference type="EMBL" id="LAJY01000089">
    <property type="protein sequence ID" value="KJV10490.1"/>
    <property type="molecule type" value="Genomic_DNA"/>
</dbReference>
<dbReference type="AlphaFoldDB" id="A0A0F3IUR8"/>
<dbReference type="RefSeq" id="WP_045774820.1">
    <property type="nucleotide sequence ID" value="NZ_LAJY01000089.1"/>
</dbReference>
<dbReference type="Pfam" id="PF01370">
    <property type="entry name" value="Epimerase"/>
    <property type="match status" value="1"/>
</dbReference>
<dbReference type="PATRIC" id="fig|552518.3.peg.4675"/>
<accession>A0A0F3IUR8</accession>
<dbReference type="PANTHER" id="PTHR43574">
    <property type="entry name" value="EPIMERASE-RELATED"/>
    <property type="match status" value="1"/>
</dbReference>
<gene>
    <name evidence="3" type="ORF">VZ95_04555</name>
</gene>
<feature type="domain" description="NAD-dependent epimerase/dehydratase" evidence="2">
    <location>
        <begin position="103"/>
        <end position="213"/>
    </location>
</feature>
<keyword evidence="4" id="KW-1185">Reference proteome</keyword>
<reference evidence="3 4" key="1">
    <citation type="submission" date="2015-03" db="EMBL/GenBank/DDBJ databases">
        <title>Draft genome sequence of Elstera litoralis.</title>
        <authorList>
            <person name="Rahalkar M.C."/>
            <person name="Dhakephalkar P.K."/>
            <person name="Pore S.D."/>
            <person name="Arora P."/>
            <person name="Kapse N.G."/>
            <person name="Pandit P.S."/>
        </authorList>
    </citation>
    <scope>NUCLEOTIDE SEQUENCE [LARGE SCALE GENOMIC DNA]</scope>
    <source>
        <strain evidence="3 4">Dia-1</strain>
    </source>
</reference>
<keyword evidence="1" id="KW-0520">NAD</keyword>
<dbReference type="Gene3D" id="3.40.50.720">
    <property type="entry name" value="NAD(P)-binding Rossmann-like Domain"/>
    <property type="match status" value="1"/>
</dbReference>
<proteinExistence type="predicted"/>
<dbReference type="SUPFAM" id="SSF51735">
    <property type="entry name" value="NAD(P)-binding Rossmann-fold domains"/>
    <property type="match status" value="1"/>
</dbReference>